<reference evidence="2 3" key="1">
    <citation type="submission" date="2023-01" db="EMBL/GenBank/DDBJ databases">
        <title>Analysis of 21 Apiospora genomes using comparative genomics revels a genus with tremendous synthesis potential of carbohydrate active enzymes and secondary metabolites.</title>
        <authorList>
            <person name="Sorensen T."/>
        </authorList>
    </citation>
    <scope>NUCLEOTIDE SEQUENCE [LARGE SCALE GENOMIC DNA]</scope>
    <source>
        <strain evidence="2 3">CBS 135458</strain>
    </source>
</reference>
<comment type="caution">
    <text evidence="2">The sequence shown here is derived from an EMBL/GenBank/DDBJ whole genome shotgun (WGS) entry which is preliminary data.</text>
</comment>
<feature type="compositionally biased region" description="Polar residues" evidence="1">
    <location>
        <begin position="316"/>
        <end position="326"/>
    </location>
</feature>
<feature type="region of interest" description="Disordered" evidence="1">
    <location>
        <begin position="307"/>
        <end position="326"/>
    </location>
</feature>
<name>A0ABR1VD90_9PEZI</name>
<dbReference type="EMBL" id="JAQQWL010000006">
    <property type="protein sequence ID" value="KAK8069179.1"/>
    <property type="molecule type" value="Genomic_DNA"/>
</dbReference>
<organism evidence="2 3">
    <name type="scientific">Apiospora phragmitis</name>
    <dbReference type="NCBI Taxonomy" id="2905665"/>
    <lineage>
        <taxon>Eukaryota</taxon>
        <taxon>Fungi</taxon>
        <taxon>Dikarya</taxon>
        <taxon>Ascomycota</taxon>
        <taxon>Pezizomycotina</taxon>
        <taxon>Sordariomycetes</taxon>
        <taxon>Xylariomycetidae</taxon>
        <taxon>Amphisphaeriales</taxon>
        <taxon>Apiosporaceae</taxon>
        <taxon>Apiospora</taxon>
    </lineage>
</organism>
<proteinExistence type="predicted"/>
<keyword evidence="3" id="KW-1185">Reference proteome</keyword>
<evidence type="ECO:0000256" key="1">
    <source>
        <dbReference type="SAM" id="MobiDB-lite"/>
    </source>
</evidence>
<dbReference type="RefSeq" id="XP_066716473.1">
    <property type="nucleotide sequence ID" value="XM_066857204.1"/>
</dbReference>
<accession>A0ABR1VD90</accession>
<dbReference type="Proteomes" id="UP001480595">
    <property type="component" value="Unassembled WGS sequence"/>
</dbReference>
<dbReference type="GeneID" id="92090267"/>
<sequence length="326" mass="35221">MAAIGKVQAALAAATNEITLTAANLNFDFTLIKCEAPKEFGQLGTALSKRRKENAEYGSTHLTARKLGALFEGMLPSTPCLLQAYGNRVLEIAKSSEESNPPEFENSMFAAHKGVDGTSIWAAATSSPTALHVQLLACMLARVWPANEAVSVWVEIVEERRKEIGDKFNADEAIHYSTLAAAAQASTPRASLAEWDASVRAWLRTADRVKVKQQDQLMLLIANLSVPINDHMAVYHSVISGWSSALEVTERLIKGMPQAGNSGPCLLALSAWHLYPDIMIAGALPRVHNFHDPEVQPGGTLTLGLSSRAKDEAQGITESTIQKTHL</sequence>
<evidence type="ECO:0000313" key="3">
    <source>
        <dbReference type="Proteomes" id="UP001480595"/>
    </source>
</evidence>
<protein>
    <submittedName>
        <fullName evidence="2">Uncharacterized protein</fullName>
    </submittedName>
</protein>
<gene>
    <name evidence="2" type="ORF">PG994_005795</name>
</gene>
<evidence type="ECO:0000313" key="2">
    <source>
        <dbReference type="EMBL" id="KAK8069179.1"/>
    </source>
</evidence>